<comment type="caution">
    <text evidence="2">The sequence shown here is derived from an EMBL/GenBank/DDBJ whole genome shotgun (WGS) entry which is preliminary data.</text>
</comment>
<dbReference type="InterPro" id="IPR036388">
    <property type="entry name" value="WH-like_DNA-bd_sf"/>
</dbReference>
<protein>
    <recommendedName>
        <fullName evidence="4">HTH marR-type domain-containing protein</fullName>
    </recommendedName>
</protein>
<evidence type="ECO:0000256" key="1">
    <source>
        <dbReference type="SAM" id="MobiDB-lite"/>
    </source>
</evidence>
<feature type="region of interest" description="Disordered" evidence="1">
    <location>
        <begin position="26"/>
        <end position="78"/>
    </location>
</feature>
<name>A0A0M0FAD8_CELCE</name>
<keyword evidence="3" id="KW-1185">Reference proteome</keyword>
<feature type="compositionally biased region" description="Basic and acidic residues" evidence="1">
    <location>
        <begin position="47"/>
        <end position="62"/>
    </location>
</feature>
<dbReference type="SUPFAM" id="SSF46785">
    <property type="entry name" value="Winged helix' DNA-binding domain"/>
    <property type="match status" value="1"/>
</dbReference>
<evidence type="ECO:0008006" key="4">
    <source>
        <dbReference type="Google" id="ProtNLM"/>
    </source>
</evidence>
<dbReference type="PATRIC" id="fig|1350482.3.peg.1723"/>
<gene>
    <name evidence="2" type="ORF">M768_08605</name>
</gene>
<evidence type="ECO:0000313" key="2">
    <source>
        <dbReference type="EMBL" id="KON74156.1"/>
    </source>
</evidence>
<evidence type="ECO:0000313" key="3">
    <source>
        <dbReference type="Proteomes" id="UP000037387"/>
    </source>
</evidence>
<organism evidence="2 3">
    <name type="scientific">Cellulosimicrobium cellulans F16</name>
    <dbReference type="NCBI Taxonomy" id="1350482"/>
    <lineage>
        <taxon>Bacteria</taxon>
        <taxon>Bacillati</taxon>
        <taxon>Actinomycetota</taxon>
        <taxon>Actinomycetes</taxon>
        <taxon>Micrococcales</taxon>
        <taxon>Promicromonosporaceae</taxon>
        <taxon>Cellulosimicrobium</taxon>
    </lineage>
</organism>
<proteinExistence type="predicted"/>
<dbReference type="EMBL" id="ATNL01000007">
    <property type="protein sequence ID" value="KON74156.1"/>
    <property type="molecule type" value="Genomic_DNA"/>
</dbReference>
<dbReference type="Gene3D" id="1.10.10.10">
    <property type="entry name" value="Winged helix-like DNA-binding domain superfamily/Winged helix DNA-binding domain"/>
    <property type="match status" value="1"/>
</dbReference>
<dbReference type="Proteomes" id="UP000037387">
    <property type="component" value="Unassembled WGS sequence"/>
</dbReference>
<dbReference type="InterPro" id="IPR036390">
    <property type="entry name" value="WH_DNA-bd_sf"/>
</dbReference>
<dbReference type="AlphaFoldDB" id="A0A0M0FAD8"/>
<reference evidence="2 3" key="1">
    <citation type="journal article" date="2015" name="Sci. Rep.">
        <title>Functional and structural properties of a novel cellulosome-like multienzyme complex: efficient glycoside hydrolysis of water-insoluble 7-xylosyl-10-deacetylpaclitaxel.</title>
        <authorList>
            <person name="Dou T.Y."/>
            <person name="Luan H.W."/>
            <person name="Ge G.B."/>
            <person name="Dong M.M."/>
            <person name="Zou H.F."/>
            <person name="He Y.Q."/>
            <person name="Cui P."/>
            <person name="Wang J.Y."/>
            <person name="Hao D.C."/>
            <person name="Yang S.L."/>
            <person name="Yang L."/>
        </authorList>
    </citation>
    <scope>NUCLEOTIDE SEQUENCE [LARGE SCALE GENOMIC DNA]</scope>
    <source>
        <strain evidence="2 3">F16</strain>
    </source>
</reference>
<accession>A0A0M0FAD8</accession>
<sequence length="218" mass="23406">MGWTSTTISARRTAGVFSLMRPLCHPGRDSGGALGETPGTPGASRARVREWEQPYPSTREDPMSDDPTPAATPPAGAPERPIGYWLKLVDRLIDESFDGVFQHSGLTRRHWQVLNTIRDGVSEETSVDGVLSPFTGAGTGHGASAVTAEIDDLVRRGWVARDGSGRLAVTVAGNHAYHDLLDAVSVSRERVADGISRAEYAQTVATLERMARNLGWTG</sequence>